<feature type="compositionally biased region" description="Polar residues" evidence="1">
    <location>
        <begin position="312"/>
        <end position="330"/>
    </location>
</feature>
<comment type="caution">
    <text evidence="3">The sequence shown here is derived from an EMBL/GenBank/DDBJ whole genome shotgun (WGS) entry which is preliminary data.</text>
</comment>
<feature type="chain" id="PRO_5046849391" description="YjbH domain-containing protein" evidence="2">
    <location>
        <begin position="22"/>
        <end position="970"/>
    </location>
</feature>
<dbReference type="RefSeq" id="WP_188873289.1">
    <property type="nucleotide sequence ID" value="NZ_BMOV01000001.1"/>
</dbReference>
<reference evidence="4" key="1">
    <citation type="journal article" date="2019" name="Int. J. Syst. Evol. Microbiol.">
        <title>The Global Catalogue of Microorganisms (GCM) 10K type strain sequencing project: providing services to taxonomists for standard genome sequencing and annotation.</title>
        <authorList>
            <consortium name="The Broad Institute Genomics Platform"/>
            <consortium name="The Broad Institute Genome Sequencing Center for Infectious Disease"/>
            <person name="Wu L."/>
            <person name="Ma J."/>
        </authorList>
    </citation>
    <scope>NUCLEOTIDE SEQUENCE [LARGE SCALE GENOMIC DNA]</scope>
    <source>
        <strain evidence="4">JCM 17843</strain>
    </source>
</reference>
<dbReference type="Proteomes" id="UP000602381">
    <property type="component" value="Unassembled WGS sequence"/>
</dbReference>
<feature type="region of interest" description="Disordered" evidence="1">
    <location>
        <begin position="299"/>
        <end position="332"/>
    </location>
</feature>
<dbReference type="Pfam" id="PF06082">
    <property type="entry name" value="YjbH"/>
    <property type="match status" value="2"/>
</dbReference>
<evidence type="ECO:0000313" key="4">
    <source>
        <dbReference type="Proteomes" id="UP000602381"/>
    </source>
</evidence>
<name>A0ABQ2L5T9_9PROT</name>
<gene>
    <name evidence="3" type="ORF">GCM10007972_00750</name>
</gene>
<proteinExistence type="predicted"/>
<keyword evidence="4" id="KW-1185">Reference proteome</keyword>
<accession>A0ABQ2L5T9</accession>
<evidence type="ECO:0008006" key="5">
    <source>
        <dbReference type="Google" id="ProtNLM"/>
    </source>
</evidence>
<evidence type="ECO:0000313" key="3">
    <source>
        <dbReference type="EMBL" id="GGO04400.1"/>
    </source>
</evidence>
<evidence type="ECO:0000256" key="1">
    <source>
        <dbReference type="SAM" id="MobiDB-lite"/>
    </source>
</evidence>
<protein>
    <recommendedName>
        <fullName evidence="5">YjbH domain-containing protein</fullName>
    </recommendedName>
</protein>
<dbReference type="EMBL" id="BMOV01000001">
    <property type="protein sequence ID" value="GGO04400.1"/>
    <property type="molecule type" value="Genomic_DNA"/>
</dbReference>
<dbReference type="InterPro" id="IPR010344">
    <property type="entry name" value="YbjH"/>
</dbReference>
<feature type="signal peptide" evidence="2">
    <location>
        <begin position="1"/>
        <end position="21"/>
    </location>
</feature>
<sequence length="970" mass="104827">MRLIFAASAILIVATAMGVGAQTEALGRSDEAGAGDFGTIGLLRTPTARTMDAGTIELGGFAQEPYRGFYLRAHPFQWLEANFRFTDITNVQEDGTVLPLGQVDFLEDLFGFKGGGTITDRAFDLKIRLLQEGGLFPAIAVGFSDMFGDARFGGEYIVANKRFGAFDFSFGLGWGYLGSRNHVGNPFGLISNSFDRRGSANSRGSFNIGNYFSGDDIAFFGGVSWQTPIHGLSMLVEYSGSDPEFEPLGNRLDEDFPVNFGMRYRPFPWLDMGLGFERGNTVSARTAIRFDLFDLPGGFDRPKSRKPHPPVTAQQSEDAGENPQTVSQGGPNPEIVIGQILAGLGFDGALVRGDAQAVYVDLPLNTKGAEKGLPEAGIAAQILAYLPDTVNRLWLVWRGERLSEARLYTSNDASALQARAVMALADRGPVSEITLKDGEAVFHPSGGEGGALLDPAALDNALLVALPSDIGAVRLAKPAHHGEAAQSGETVLDLHAVRALAQASHLLEAAGDSLVTGLSIKGQHAAHLQVDQADTTGIDGAELAERANVAQAVVSAAGYDNRDVLERKAGLLFEKLEANGHRPRALAWHNGRMTLWLDDAPTDREMQLVGQVARQVSGFAGAQVEAIAVRRSLGSHDILETRILRRDLVNALEGRGSPEELWITAKVKMEPDSVAADGTFIANDNAYPAFQWGVAPVVIQQVGDSKSGAWLADLNVDLLASLDLMPGLQLSGAVRRFIGGNLDQIGKASEASDLPVVRSDIRDFIKEGRTAIPYLQADWRGGLGENLYGRLSAGIFEQMFGGLSLEMLYRTPDTGWSLGGELNWVQRRDADQLFGFEGRDTLTGDVSLYREWGGGLLSTVRVGRFLAGDWGATVDMSKRFDNGVRLGGYVTLSDGSDREFGGSAPDKGLYLTVPLSKFWPFGGPRKSVSTRFSDLTRDSGQRLRLNGRLYEYVSGLNRQRLERDWTEILD</sequence>
<evidence type="ECO:0000256" key="2">
    <source>
        <dbReference type="SAM" id="SignalP"/>
    </source>
</evidence>
<organism evidence="3 4">
    <name type="scientific">Iodidimonas muriae</name>
    <dbReference type="NCBI Taxonomy" id="261467"/>
    <lineage>
        <taxon>Bacteria</taxon>
        <taxon>Pseudomonadati</taxon>
        <taxon>Pseudomonadota</taxon>
        <taxon>Alphaproteobacteria</taxon>
        <taxon>Iodidimonadales</taxon>
        <taxon>Iodidimonadaceae</taxon>
        <taxon>Iodidimonas</taxon>
    </lineage>
</organism>
<keyword evidence="2" id="KW-0732">Signal</keyword>